<evidence type="ECO:0000313" key="1">
    <source>
        <dbReference type="EMBL" id="EUB57382.1"/>
    </source>
</evidence>
<dbReference type="EMBL" id="APAU02000086">
    <property type="protein sequence ID" value="EUB57382.1"/>
    <property type="molecule type" value="Genomic_DNA"/>
</dbReference>
<dbReference type="RefSeq" id="XP_024348578.1">
    <property type="nucleotide sequence ID" value="XM_024497024.1"/>
</dbReference>
<reference evidence="1 2" key="1">
    <citation type="journal article" date="2013" name="Nat. Genet.">
        <title>The genome of the hydatid tapeworm Echinococcus granulosus.</title>
        <authorList>
            <person name="Zheng H."/>
            <person name="Zhang W."/>
            <person name="Zhang L."/>
            <person name="Zhang Z."/>
            <person name="Li J."/>
            <person name="Lu G."/>
            <person name="Zhu Y."/>
            <person name="Wang Y."/>
            <person name="Huang Y."/>
            <person name="Liu J."/>
            <person name="Kang H."/>
            <person name="Chen J."/>
            <person name="Wang L."/>
            <person name="Chen A."/>
            <person name="Yu S."/>
            <person name="Gao Z."/>
            <person name="Jin L."/>
            <person name="Gu W."/>
            <person name="Wang Z."/>
            <person name="Zhao L."/>
            <person name="Shi B."/>
            <person name="Wen H."/>
            <person name="Lin R."/>
            <person name="Jones M.K."/>
            <person name="Brejova B."/>
            <person name="Vinar T."/>
            <person name="Zhao G."/>
            <person name="McManus D.P."/>
            <person name="Chen Z."/>
            <person name="Zhou Y."/>
            <person name="Wang S."/>
        </authorList>
    </citation>
    <scope>NUCLEOTIDE SEQUENCE [LARGE SCALE GENOMIC DNA]</scope>
</reference>
<organism evidence="1 2">
    <name type="scientific">Echinococcus granulosus</name>
    <name type="common">Hydatid tapeworm</name>
    <dbReference type="NCBI Taxonomy" id="6210"/>
    <lineage>
        <taxon>Eukaryota</taxon>
        <taxon>Metazoa</taxon>
        <taxon>Spiralia</taxon>
        <taxon>Lophotrochozoa</taxon>
        <taxon>Platyhelminthes</taxon>
        <taxon>Cestoda</taxon>
        <taxon>Eucestoda</taxon>
        <taxon>Cyclophyllidea</taxon>
        <taxon>Taeniidae</taxon>
        <taxon>Echinococcus</taxon>
        <taxon>Echinococcus granulosus group</taxon>
    </lineage>
</organism>
<dbReference type="GeneID" id="36343490"/>
<dbReference type="Proteomes" id="UP000019149">
    <property type="component" value="Unassembled WGS sequence"/>
</dbReference>
<evidence type="ECO:0000313" key="2">
    <source>
        <dbReference type="Proteomes" id="UP000019149"/>
    </source>
</evidence>
<gene>
    <name evidence="1" type="ORF">EGR_07775</name>
</gene>
<accession>W6UGY0</accession>
<sequence length="215" mass="24988">MYLYSFQNEEKKKKFNETIISRTFRCFCLSLTSSTSGVWASISPQHTQFNCTSPFLLHQYSKKYLKGLIYKNTSPFYDLKKLKLMDHQKIRRDLGEGEPKRISTTVFNLLTPFYGQNVKFKEGLFEKITLICALHGIWVCLTVDEANGLQASEALLWGFLIDFTTMTCVRLKIPFTSPILNRNEKLFTFCLINSKAVEIGEICGYFQKVHYLFHL</sequence>
<dbReference type="CTD" id="36343490"/>
<keyword evidence="2" id="KW-1185">Reference proteome</keyword>
<dbReference type="KEGG" id="egl:EGR_07775"/>
<name>W6UGY0_ECHGR</name>
<proteinExistence type="predicted"/>
<dbReference type="AlphaFoldDB" id="W6UGY0"/>
<protein>
    <submittedName>
        <fullName evidence="1">Uncharacterized protein</fullName>
    </submittedName>
</protein>
<comment type="caution">
    <text evidence="1">The sequence shown here is derived from an EMBL/GenBank/DDBJ whole genome shotgun (WGS) entry which is preliminary data.</text>
</comment>